<dbReference type="WBParaSite" id="GPLIN_001430100">
    <property type="protein sequence ID" value="GPLIN_001430100"/>
    <property type="gene ID" value="GPLIN_001430100"/>
</dbReference>
<dbReference type="InterPro" id="IPR050168">
    <property type="entry name" value="AAA_ATPase_domain"/>
</dbReference>
<evidence type="ECO:0000313" key="6">
    <source>
        <dbReference type="WBParaSite" id="GPLIN_001430100"/>
    </source>
</evidence>
<evidence type="ECO:0000259" key="4">
    <source>
        <dbReference type="SMART" id="SM00382"/>
    </source>
</evidence>
<dbReference type="InterPro" id="IPR045633">
    <property type="entry name" value="DUF6414"/>
</dbReference>
<feature type="domain" description="AAA+ ATPase" evidence="4">
    <location>
        <begin position="47"/>
        <end position="184"/>
    </location>
</feature>
<sequence length="350" mass="37622">MNEYASEEFKGDLLKIVHIDEASGTVFELIETQLERHAELEAIGARPVKGILFTGPPGTGKTHLAKIIANQSGANFYDISGPAIVSKWVGDTEGLLRKIFDHASSNDSGKSIIFFDEIDSIAESRTGDSHEASRRLVAQFLTLMDGFDTKNNATVVIAATNRADALDPALTRPATKPEVDSAGHREPLREFVYLDEVSLGSLLASQKGEITENITSQIGSELATEVGGKAQNANKVISKLLAGLIPVDGIVLDYVVVQYKGNKIIAHKDVIRDINIESQPLRIVGVADIFSEFAPDMARQIEAASRIAMIQSTSGKVDERVEPAAAHMALALARYKDALRRGTKGGICGG</sequence>
<dbReference type="Pfam" id="PF00004">
    <property type="entry name" value="AAA"/>
    <property type="match status" value="1"/>
</dbReference>
<name>A0A183CN44_GLOPA</name>
<reference evidence="5" key="1">
    <citation type="submission" date="2014-05" db="EMBL/GenBank/DDBJ databases">
        <title>The genome and life-stage specific transcriptomes of Globodera pallida elucidate key aspects of plant parasitism by a cyst nematode.</title>
        <authorList>
            <person name="Cotton J.A."/>
            <person name="Lilley C.J."/>
            <person name="Jones L.M."/>
            <person name="Kikuchi T."/>
            <person name="Reid A.J."/>
            <person name="Thorpe P."/>
            <person name="Tsai I.J."/>
            <person name="Beasley H."/>
            <person name="Blok V."/>
            <person name="Cock P.J.A."/>
            <person name="Van den Akker S.E."/>
            <person name="Holroyd N."/>
            <person name="Hunt M."/>
            <person name="Mantelin S."/>
            <person name="Naghra H."/>
            <person name="Pain A."/>
            <person name="Palomares-Rius J.E."/>
            <person name="Zarowiecki M."/>
            <person name="Berriman M."/>
            <person name="Jones J.T."/>
            <person name="Urwin P.E."/>
        </authorList>
    </citation>
    <scope>NUCLEOTIDE SEQUENCE [LARGE SCALE GENOMIC DNA]</scope>
    <source>
        <strain evidence="5">Lindley</strain>
    </source>
</reference>
<keyword evidence="2 3" id="KW-0067">ATP-binding</keyword>
<reference evidence="6" key="2">
    <citation type="submission" date="2016-06" db="UniProtKB">
        <authorList>
            <consortium name="WormBaseParasite"/>
        </authorList>
    </citation>
    <scope>IDENTIFICATION</scope>
</reference>
<dbReference type="SMART" id="SM00382">
    <property type="entry name" value="AAA"/>
    <property type="match status" value="1"/>
</dbReference>
<comment type="similarity">
    <text evidence="3">Belongs to the AAA ATPase family.</text>
</comment>
<evidence type="ECO:0000256" key="1">
    <source>
        <dbReference type="ARBA" id="ARBA00022741"/>
    </source>
</evidence>
<evidence type="ECO:0000256" key="3">
    <source>
        <dbReference type="RuleBase" id="RU003651"/>
    </source>
</evidence>
<accession>A0A183CN44</accession>
<dbReference type="Proteomes" id="UP000050741">
    <property type="component" value="Unassembled WGS sequence"/>
</dbReference>
<dbReference type="Gene3D" id="3.40.50.300">
    <property type="entry name" value="P-loop containing nucleotide triphosphate hydrolases"/>
    <property type="match status" value="1"/>
</dbReference>
<dbReference type="InterPro" id="IPR003593">
    <property type="entry name" value="AAA+_ATPase"/>
</dbReference>
<protein>
    <submittedName>
        <fullName evidence="6">AAA domain-containing protein</fullName>
    </submittedName>
</protein>
<dbReference type="InterPro" id="IPR003959">
    <property type="entry name" value="ATPase_AAA_core"/>
</dbReference>
<dbReference type="SUPFAM" id="SSF52540">
    <property type="entry name" value="P-loop containing nucleoside triphosphate hydrolases"/>
    <property type="match status" value="1"/>
</dbReference>
<dbReference type="PROSITE" id="PS00674">
    <property type="entry name" value="AAA"/>
    <property type="match status" value="1"/>
</dbReference>
<dbReference type="FunFam" id="3.40.50.300:FF:000012">
    <property type="entry name" value="Transitional endoplasmic reticulum ATPase"/>
    <property type="match status" value="1"/>
</dbReference>
<dbReference type="GO" id="GO:0005524">
    <property type="term" value="F:ATP binding"/>
    <property type="evidence" value="ECO:0007669"/>
    <property type="project" value="UniProtKB-KW"/>
</dbReference>
<dbReference type="Pfam" id="PF19952">
    <property type="entry name" value="DUF6414"/>
    <property type="match status" value="1"/>
</dbReference>
<proteinExistence type="inferred from homology"/>
<dbReference type="InterPro" id="IPR003960">
    <property type="entry name" value="ATPase_AAA_CS"/>
</dbReference>
<dbReference type="InterPro" id="IPR027417">
    <property type="entry name" value="P-loop_NTPase"/>
</dbReference>
<organism evidence="5 6">
    <name type="scientific">Globodera pallida</name>
    <name type="common">Potato cyst nematode worm</name>
    <name type="synonym">Heterodera pallida</name>
    <dbReference type="NCBI Taxonomy" id="36090"/>
    <lineage>
        <taxon>Eukaryota</taxon>
        <taxon>Metazoa</taxon>
        <taxon>Ecdysozoa</taxon>
        <taxon>Nematoda</taxon>
        <taxon>Chromadorea</taxon>
        <taxon>Rhabditida</taxon>
        <taxon>Tylenchina</taxon>
        <taxon>Tylenchomorpha</taxon>
        <taxon>Tylenchoidea</taxon>
        <taxon>Heteroderidae</taxon>
        <taxon>Heteroderinae</taxon>
        <taxon>Globodera</taxon>
    </lineage>
</organism>
<dbReference type="GO" id="GO:0016887">
    <property type="term" value="F:ATP hydrolysis activity"/>
    <property type="evidence" value="ECO:0007669"/>
    <property type="project" value="InterPro"/>
</dbReference>
<dbReference type="PANTHER" id="PTHR23077">
    <property type="entry name" value="AAA-FAMILY ATPASE"/>
    <property type="match status" value="1"/>
</dbReference>
<keyword evidence="1 3" id="KW-0547">Nucleotide-binding</keyword>
<evidence type="ECO:0000256" key="2">
    <source>
        <dbReference type="ARBA" id="ARBA00022840"/>
    </source>
</evidence>
<dbReference type="PANTHER" id="PTHR23077:SF171">
    <property type="entry name" value="NUCLEAR VALOSIN-CONTAINING PROTEIN-LIKE"/>
    <property type="match status" value="1"/>
</dbReference>
<keyword evidence="5" id="KW-1185">Reference proteome</keyword>
<dbReference type="AlphaFoldDB" id="A0A183CN44"/>
<evidence type="ECO:0000313" key="5">
    <source>
        <dbReference type="Proteomes" id="UP000050741"/>
    </source>
</evidence>